<evidence type="ECO:0000313" key="3">
    <source>
        <dbReference type="Proteomes" id="UP000648801"/>
    </source>
</evidence>
<accession>A0A916RGB6</accession>
<proteinExistence type="predicted"/>
<reference evidence="2" key="2">
    <citation type="submission" date="2020-09" db="EMBL/GenBank/DDBJ databases">
        <authorList>
            <person name="Sun Q."/>
            <person name="Zhou Y."/>
        </authorList>
    </citation>
    <scope>NUCLEOTIDE SEQUENCE</scope>
    <source>
        <strain evidence="2">CGMCC 1.15447</strain>
    </source>
</reference>
<protein>
    <recommendedName>
        <fullName evidence="4">Neutral/alkaline non-lysosomal ceramidase N-terminal domain-containing protein</fullName>
    </recommendedName>
</protein>
<feature type="region of interest" description="Disordered" evidence="1">
    <location>
        <begin position="1"/>
        <end position="32"/>
    </location>
</feature>
<feature type="compositionally biased region" description="Polar residues" evidence="1">
    <location>
        <begin position="1"/>
        <end position="11"/>
    </location>
</feature>
<keyword evidence="3" id="KW-1185">Reference proteome</keyword>
<evidence type="ECO:0000256" key="1">
    <source>
        <dbReference type="SAM" id="MobiDB-lite"/>
    </source>
</evidence>
<evidence type="ECO:0000313" key="2">
    <source>
        <dbReference type="EMBL" id="GGA54993.1"/>
    </source>
</evidence>
<gene>
    <name evidence="2" type="ORF">GCM10011507_02820</name>
</gene>
<dbReference type="EMBL" id="BMJB01000001">
    <property type="protein sequence ID" value="GGA54993.1"/>
    <property type="molecule type" value="Genomic_DNA"/>
</dbReference>
<dbReference type="Proteomes" id="UP000648801">
    <property type="component" value="Unassembled WGS sequence"/>
</dbReference>
<sequence length="474" mass="51134">MPANSYVSTSPLLAGTGRSDITPAPGTPQGGWGAQLHERGTGADMPLYVTALALEQNGKRILILDADAIGFDAYWTQKILDTTASLTRVPVSCIRFSTSHTHSGPNTFRLKNITVGLDMAMEYLEGLPNRIAGTAWQALRTLKPVRIGAASGECFINRNRRVTTPQGECVVGVNEEAPSDPRLITLRLDDEDGNTLATIINYACHPTTVGWQSDRFTPDFPGPARQVVEQQIGGRCLFLQGASGDLGPRRGFTGALSVYRRLGHELGLAAASLAVGIDTQPLTAHFTSVMPSGANIAQYEYEPVVVAPPVCEMLTRTVYLPLRTFPAKDIPAAEFEALSKEVLRLKEAGEQHTAQLIQAKATQMGWRLENAVRYGGQRETAWPMQVIRIGFIALVSIAGEPFSSIGKRIREASPFPLTLVSGYSNGGFGYIPDRQAFGEGGYEVEATPFSSDAADVVVDEALKALTELFQKEPA</sequence>
<name>A0A916RGB6_9BACT</name>
<evidence type="ECO:0008006" key="4">
    <source>
        <dbReference type="Google" id="ProtNLM"/>
    </source>
</evidence>
<comment type="caution">
    <text evidence="2">The sequence shown here is derived from an EMBL/GenBank/DDBJ whole genome shotgun (WGS) entry which is preliminary data.</text>
</comment>
<dbReference type="AlphaFoldDB" id="A0A916RGB6"/>
<organism evidence="2 3">
    <name type="scientific">Edaphobacter acidisoli</name>
    <dbReference type="NCBI Taxonomy" id="2040573"/>
    <lineage>
        <taxon>Bacteria</taxon>
        <taxon>Pseudomonadati</taxon>
        <taxon>Acidobacteriota</taxon>
        <taxon>Terriglobia</taxon>
        <taxon>Terriglobales</taxon>
        <taxon>Acidobacteriaceae</taxon>
        <taxon>Edaphobacter</taxon>
    </lineage>
</organism>
<dbReference type="RefSeq" id="WP_188757577.1">
    <property type="nucleotide sequence ID" value="NZ_BMJB01000001.1"/>
</dbReference>
<reference evidence="2" key="1">
    <citation type="journal article" date="2014" name="Int. J. Syst. Evol. Microbiol.">
        <title>Complete genome sequence of Corynebacterium casei LMG S-19264T (=DSM 44701T), isolated from a smear-ripened cheese.</title>
        <authorList>
            <consortium name="US DOE Joint Genome Institute (JGI-PGF)"/>
            <person name="Walter F."/>
            <person name="Albersmeier A."/>
            <person name="Kalinowski J."/>
            <person name="Ruckert C."/>
        </authorList>
    </citation>
    <scope>NUCLEOTIDE SEQUENCE</scope>
    <source>
        <strain evidence="2">CGMCC 1.15447</strain>
    </source>
</reference>